<dbReference type="Pfam" id="PF02086">
    <property type="entry name" value="MethyltransfD12"/>
    <property type="match status" value="1"/>
</dbReference>
<dbReference type="InterPro" id="IPR012263">
    <property type="entry name" value="M_m6A_EcoRV"/>
</dbReference>
<name>A0A1G5EAA5_9FIRM</name>
<evidence type="ECO:0000256" key="6">
    <source>
        <dbReference type="ARBA" id="ARBA00047942"/>
    </source>
</evidence>
<proteinExistence type="inferred from homology"/>
<feature type="binding site" evidence="7">
    <location>
        <position position="185"/>
    </location>
    <ligand>
        <name>S-adenosyl-L-methionine</name>
        <dbReference type="ChEBI" id="CHEBI:59789"/>
    </ligand>
</feature>
<dbReference type="InterPro" id="IPR012327">
    <property type="entry name" value="MeTrfase_D12"/>
</dbReference>
<keyword evidence="9" id="KW-1185">Reference proteome</keyword>
<evidence type="ECO:0000256" key="3">
    <source>
        <dbReference type="ARBA" id="ARBA00022603"/>
    </source>
</evidence>
<accession>A0A1G5EAA5</accession>
<sequence length="272" mass="31310">MKPVVKWAGGKTQLLDRLECRMPEEYNRYFEPFIGGGALLLDVSPERAIINDCNIQLLNVYRQIRDGVEDLISIVHEFDAVPCTKERYYEMREAYNRKISGNVQDVECAALTIWINKHCFNGLYRVNKKGSFNVPWNNKQSGDSISEDNLREISDYLRNNDVTILEGDFEAGCEGVGTGDFVYFDSPYVPESDTANFTDYTKTGFEYEDHVRLSRLFRKLSERGAMVMLSNNNVPLVHELYEGFNIYETDVARMINRNADGRKGKEVIITNY</sequence>
<dbReference type="GO" id="GO:0006298">
    <property type="term" value="P:mismatch repair"/>
    <property type="evidence" value="ECO:0007669"/>
    <property type="project" value="TreeGrafter"/>
</dbReference>
<dbReference type="Proteomes" id="UP000183047">
    <property type="component" value="Unassembled WGS sequence"/>
</dbReference>
<evidence type="ECO:0000256" key="4">
    <source>
        <dbReference type="ARBA" id="ARBA00022679"/>
    </source>
</evidence>
<evidence type="ECO:0000313" key="9">
    <source>
        <dbReference type="Proteomes" id="UP000183047"/>
    </source>
</evidence>
<dbReference type="PANTHER" id="PTHR30481">
    <property type="entry name" value="DNA ADENINE METHYLASE"/>
    <property type="match status" value="1"/>
</dbReference>
<keyword evidence="5" id="KW-0949">S-adenosyl-L-methionine</keyword>
<dbReference type="EMBL" id="FMUR01000010">
    <property type="protein sequence ID" value="SCY23919.1"/>
    <property type="molecule type" value="Genomic_DNA"/>
</dbReference>
<dbReference type="GO" id="GO:1904047">
    <property type="term" value="F:S-adenosyl-L-methionine binding"/>
    <property type="evidence" value="ECO:0007669"/>
    <property type="project" value="TreeGrafter"/>
</dbReference>
<comment type="similarity">
    <text evidence="1">Belongs to the N(4)/N(6)-methyltransferase family.</text>
</comment>
<reference evidence="9" key="1">
    <citation type="submission" date="2016-10" db="EMBL/GenBank/DDBJ databases">
        <authorList>
            <person name="Varghese N."/>
            <person name="Submissions S."/>
        </authorList>
    </citation>
    <scope>NUCLEOTIDE SEQUENCE [LARGE SCALE GENOMIC DNA]</scope>
    <source>
        <strain evidence="9">XBD2006</strain>
    </source>
</reference>
<evidence type="ECO:0000256" key="2">
    <source>
        <dbReference type="ARBA" id="ARBA00011900"/>
    </source>
</evidence>
<evidence type="ECO:0000256" key="7">
    <source>
        <dbReference type="PIRSR" id="PIRSR000398-1"/>
    </source>
</evidence>
<organism evidence="8 9">
    <name type="scientific">Butyrivibrio hungatei</name>
    <dbReference type="NCBI Taxonomy" id="185008"/>
    <lineage>
        <taxon>Bacteria</taxon>
        <taxon>Bacillati</taxon>
        <taxon>Bacillota</taxon>
        <taxon>Clostridia</taxon>
        <taxon>Lachnospirales</taxon>
        <taxon>Lachnospiraceae</taxon>
        <taxon>Butyrivibrio</taxon>
    </lineage>
</organism>
<dbReference type="PIRSF" id="PIRSF000398">
    <property type="entry name" value="M_m6A_EcoRV"/>
    <property type="match status" value="1"/>
</dbReference>
<dbReference type="GO" id="GO:0009007">
    <property type="term" value="F:site-specific DNA-methyltransferase (adenine-specific) activity"/>
    <property type="evidence" value="ECO:0007669"/>
    <property type="project" value="UniProtKB-EC"/>
</dbReference>
<evidence type="ECO:0000256" key="1">
    <source>
        <dbReference type="ARBA" id="ARBA00006594"/>
    </source>
</evidence>
<dbReference type="Gene3D" id="1.10.1020.10">
    <property type="entry name" value="Adenine-specific Methyltransferase, Domain 2"/>
    <property type="match status" value="1"/>
</dbReference>
<dbReference type="Gene3D" id="3.40.50.150">
    <property type="entry name" value="Vaccinia Virus protein VP39"/>
    <property type="match status" value="1"/>
</dbReference>
<keyword evidence="4" id="KW-0808">Transferase</keyword>
<dbReference type="SUPFAM" id="SSF53335">
    <property type="entry name" value="S-adenosyl-L-methionine-dependent methyltransferases"/>
    <property type="match status" value="1"/>
</dbReference>
<dbReference type="InterPro" id="IPR023095">
    <property type="entry name" value="Ade_MeTrfase_dom_2"/>
</dbReference>
<evidence type="ECO:0000256" key="5">
    <source>
        <dbReference type="ARBA" id="ARBA00022691"/>
    </source>
</evidence>
<dbReference type="GO" id="GO:0043565">
    <property type="term" value="F:sequence-specific DNA binding"/>
    <property type="evidence" value="ECO:0007669"/>
    <property type="project" value="TreeGrafter"/>
</dbReference>
<comment type="catalytic activity">
    <reaction evidence="6">
        <text>a 2'-deoxyadenosine in DNA + S-adenosyl-L-methionine = an N(6)-methyl-2'-deoxyadenosine in DNA + S-adenosyl-L-homocysteine + H(+)</text>
        <dbReference type="Rhea" id="RHEA:15197"/>
        <dbReference type="Rhea" id="RHEA-COMP:12418"/>
        <dbReference type="Rhea" id="RHEA-COMP:12419"/>
        <dbReference type="ChEBI" id="CHEBI:15378"/>
        <dbReference type="ChEBI" id="CHEBI:57856"/>
        <dbReference type="ChEBI" id="CHEBI:59789"/>
        <dbReference type="ChEBI" id="CHEBI:90615"/>
        <dbReference type="ChEBI" id="CHEBI:90616"/>
        <dbReference type="EC" id="2.1.1.72"/>
    </reaction>
</comment>
<evidence type="ECO:0000313" key="8">
    <source>
        <dbReference type="EMBL" id="SCY23919.1"/>
    </source>
</evidence>
<feature type="binding site" evidence="7">
    <location>
        <position position="52"/>
    </location>
    <ligand>
        <name>S-adenosyl-L-methionine</name>
        <dbReference type="ChEBI" id="CHEBI:59789"/>
    </ligand>
</feature>
<feature type="binding site" evidence="7">
    <location>
        <position position="11"/>
    </location>
    <ligand>
        <name>S-adenosyl-L-methionine</name>
        <dbReference type="ChEBI" id="CHEBI:59789"/>
    </ligand>
</feature>
<dbReference type="RefSeq" id="WP_242871844.1">
    <property type="nucleotide sequence ID" value="NZ_FMUR01000010.1"/>
</dbReference>
<dbReference type="PRINTS" id="PR00505">
    <property type="entry name" value="D12N6MTFRASE"/>
</dbReference>
<dbReference type="NCBIfam" id="TIGR00571">
    <property type="entry name" value="dam"/>
    <property type="match status" value="1"/>
</dbReference>
<dbReference type="AlphaFoldDB" id="A0A1G5EAA5"/>
<keyword evidence="3 8" id="KW-0489">Methyltransferase</keyword>
<dbReference type="GO" id="GO:0009307">
    <property type="term" value="P:DNA restriction-modification system"/>
    <property type="evidence" value="ECO:0007669"/>
    <property type="project" value="InterPro"/>
</dbReference>
<dbReference type="InterPro" id="IPR029063">
    <property type="entry name" value="SAM-dependent_MTases_sf"/>
</dbReference>
<protein>
    <recommendedName>
        <fullName evidence="2">site-specific DNA-methyltransferase (adenine-specific)</fullName>
        <ecNumber evidence="2">2.1.1.72</ecNumber>
    </recommendedName>
</protein>
<gene>
    <name evidence="8" type="ORF">SAMN02910451_01879</name>
</gene>
<feature type="binding site" evidence="7">
    <location>
        <position position="7"/>
    </location>
    <ligand>
        <name>S-adenosyl-L-methionine</name>
        <dbReference type="ChEBI" id="CHEBI:59789"/>
    </ligand>
</feature>
<dbReference type="PANTHER" id="PTHR30481:SF3">
    <property type="entry name" value="DNA ADENINE METHYLASE"/>
    <property type="match status" value="1"/>
</dbReference>
<dbReference type="GO" id="GO:0032259">
    <property type="term" value="P:methylation"/>
    <property type="evidence" value="ECO:0007669"/>
    <property type="project" value="UniProtKB-KW"/>
</dbReference>
<dbReference type="EC" id="2.1.1.72" evidence="2"/>